<accession>A0A2N7WD24</accession>
<dbReference type="Proteomes" id="UP000494205">
    <property type="component" value="Unassembled WGS sequence"/>
</dbReference>
<dbReference type="RefSeq" id="WP_102634781.1">
    <property type="nucleotide sequence ID" value="NZ_CADIJZ010000069.1"/>
</dbReference>
<keyword evidence="3" id="KW-1185">Reference proteome</keyword>
<protein>
    <submittedName>
        <fullName evidence="1">Uncharacterized protein</fullName>
    </submittedName>
</protein>
<evidence type="ECO:0000313" key="3">
    <source>
        <dbReference type="Proteomes" id="UP000235659"/>
    </source>
</evidence>
<evidence type="ECO:0000313" key="4">
    <source>
        <dbReference type="Proteomes" id="UP000494205"/>
    </source>
</evidence>
<sequence>MTNEPTDADILTAVMNAFGHTPDTVDGKAAQINLALSAGDSVMAAAVVFDQAKDCQVPKTIHDPLADDVFPYPDLAPFGNHGLRQFMEALRHLGMHLVVKPVE</sequence>
<reference evidence="2 3" key="1">
    <citation type="submission" date="2018-01" db="EMBL/GenBank/DDBJ databases">
        <title>Whole genome analyses suggest that Burkholderia sensu lato contains two further novel genera in the rhizoxinica-symbiotica group Mycetohabitans gen. nov., and Trinickia gen. nov.: implications for the evolution of diazotrophy and nodulation in the Burkholderiaceae.</title>
        <authorList>
            <person name="Estrada-de los Santos P."/>
            <person name="Palmer M."/>
            <person name="Chavez-Ramirez B."/>
            <person name="Beukes C."/>
            <person name="Steenkamp E.T."/>
            <person name="Hirsch A.M."/>
            <person name="Manyaka P."/>
            <person name="Maluk M."/>
            <person name="Lafos M."/>
            <person name="Crook M."/>
            <person name="Gross E."/>
            <person name="Simon M.F."/>
            <person name="Bueno dos Reis Junior F."/>
            <person name="Poole P.S."/>
            <person name="Venter S.N."/>
            <person name="James E.K."/>
        </authorList>
    </citation>
    <scope>NUCLEOTIDE SEQUENCE [LARGE SCALE GENOMIC DNA]</scope>
    <source>
        <strain evidence="2 3">WSM 3937</strain>
    </source>
</reference>
<name>A0A2N7WD24_9BURK</name>
<organism evidence="1 4">
    <name type="scientific">Paraburkholderia rhynchosiae</name>
    <dbReference type="NCBI Taxonomy" id="487049"/>
    <lineage>
        <taxon>Bacteria</taxon>
        <taxon>Pseudomonadati</taxon>
        <taxon>Pseudomonadota</taxon>
        <taxon>Betaproteobacteria</taxon>
        <taxon>Burkholderiales</taxon>
        <taxon>Burkholderiaceae</taxon>
        <taxon>Paraburkholderia</taxon>
    </lineage>
</organism>
<dbReference type="EMBL" id="PNXY01000021">
    <property type="protein sequence ID" value="PMS27316.1"/>
    <property type="molecule type" value="Genomic_DNA"/>
</dbReference>
<dbReference type="EMBL" id="CADIJZ010000069">
    <property type="protein sequence ID" value="CAB3744334.1"/>
    <property type="molecule type" value="Genomic_DNA"/>
</dbReference>
<dbReference type="AlphaFoldDB" id="A0A2N7WD24"/>
<evidence type="ECO:0000313" key="2">
    <source>
        <dbReference type="EMBL" id="PMS27316.1"/>
    </source>
</evidence>
<dbReference type="Proteomes" id="UP000235659">
    <property type="component" value="Unassembled WGS sequence"/>
</dbReference>
<reference evidence="1 4" key="2">
    <citation type="submission" date="2020-04" db="EMBL/GenBank/DDBJ databases">
        <authorList>
            <person name="De Canck E."/>
        </authorList>
    </citation>
    <scope>NUCLEOTIDE SEQUENCE [LARGE SCALE GENOMIC DNA]</scope>
    <source>
        <strain evidence="1 4">LMG 27174</strain>
    </source>
</reference>
<proteinExistence type="predicted"/>
<gene>
    <name evidence="2" type="ORF">C0Z16_25150</name>
    <name evidence="1" type="ORF">LMG27174_07159</name>
</gene>
<dbReference type="OrthoDB" id="9933449at2"/>
<evidence type="ECO:0000313" key="1">
    <source>
        <dbReference type="EMBL" id="CAB3744334.1"/>
    </source>
</evidence>